<protein>
    <submittedName>
        <fullName evidence="1">Uncharacterized protein</fullName>
    </submittedName>
</protein>
<accession>A0A4Y2NNK4</accession>
<name>A0A4Y2NNK4_ARAVE</name>
<dbReference type="AlphaFoldDB" id="A0A4Y2NNK4"/>
<sequence length="110" mass="12783">MKAHVTEALIFQAIESAPGSKKIITANWENIMLHYLYYGGWEVLHLLEHVHSVYIYRSIYHMVSPSAQKMERHNLARHCMKSDLRSANRRAWRIITSPSPVARSCTLYEA</sequence>
<dbReference type="Proteomes" id="UP000499080">
    <property type="component" value="Unassembled WGS sequence"/>
</dbReference>
<evidence type="ECO:0000313" key="2">
    <source>
        <dbReference type="Proteomes" id="UP000499080"/>
    </source>
</evidence>
<keyword evidence="2" id="KW-1185">Reference proteome</keyword>
<organism evidence="1 2">
    <name type="scientific">Araneus ventricosus</name>
    <name type="common">Orbweaver spider</name>
    <name type="synonym">Epeira ventricosa</name>
    <dbReference type="NCBI Taxonomy" id="182803"/>
    <lineage>
        <taxon>Eukaryota</taxon>
        <taxon>Metazoa</taxon>
        <taxon>Ecdysozoa</taxon>
        <taxon>Arthropoda</taxon>
        <taxon>Chelicerata</taxon>
        <taxon>Arachnida</taxon>
        <taxon>Araneae</taxon>
        <taxon>Araneomorphae</taxon>
        <taxon>Entelegynae</taxon>
        <taxon>Araneoidea</taxon>
        <taxon>Araneidae</taxon>
        <taxon>Araneus</taxon>
    </lineage>
</organism>
<gene>
    <name evidence="1" type="ORF">AVEN_97482_1</name>
</gene>
<proteinExistence type="predicted"/>
<comment type="caution">
    <text evidence="1">The sequence shown here is derived from an EMBL/GenBank/DDBJ whole genome shotgun (WGS) entry which is preliminary data.</text>
</comment>
<evidence type="ECO:0000313" key="1">
    <source>
        <dbReference type="EMBL" id="GBN40229.1"/>
    </source>
</evidence>
<reference evidence="1 2" key="1">
    <citation type="journal article" date="2019" name="Sci. Rep.">
        <title>Orb-weaving spider Araneus ventricosus genome elucidates the spidroin gene catalogue.</title>
        <authorList>
            <person name="Kono N."/>
            <person name="Nakamura H."/>
            <person name="Ohtoshi R."/>
            <person name="Moran D.A.P."/>
            <person name="Shinohara A."/>
            <person name="Yoshida Y."/>
            <person name="Fujiwara M."/>
            <person name="Mori M."/>
            <person name="Tomita M."/>
            <person name="Arakawa K."/>
        </authorList>
    </citation>
    <scope>NUCLEOTIDE SEQUENCE [LARGE SCALE GENOMIC DNA]</scope>
</reference>
<dbReference type="EMBL" id="BGPR01009473">
    <property type="protein sequence ID" value="GBN40229.1"/>
    <property type="molecule type" value="Genomic_DNA"/>
</dbReference>